<keyword evidence="3" id="KW-1185">Reference proteome</keyword>
<accession>G7L5R7</accession>
<reference evidence="1 3" key="2">
    <citation type="journal article" date="2014" name="BMC Genomics">
        <title>An improved genome release (version Mt4.0) for the model legume Medicago truncatula.</title>
        <authorList>
            <person name="Tang H."/>
            <person name="Krishnakumar V."/>
            <person name="Bidwell S."/>
            <person name="Rosen B."/>
            <person name="Chan A."/>
            <person name="Zhou S."/>
            <person name="Gentzbittel L."/>
            <person name="Childs K.L."/>
            <person name="Yandell M."/>
            <person name="Gundlach H."/>
            <person name="Mayer K.F."/>
            <person name="Schwartz D.C."/>
            <person name="Town C.D."/>
        </authorList>
    </citation>
    <scope>GENOME REANNOTATION</scope>
    <source>
        <strain evidence="2 3">cv. Jemalong A17</strain>
    </source>
</reference>
<reference evidence="1 3" key="1">
    <citation type="journal article" date="2011" name="Nature">
        <title>The Medicago genome provides insight into the evolution of rhizobial symbioses.</title>
        <authorList>
            <person name="Young N.D."/>
            <person name="Debelle F."/>
            <person name="Oldroyd G.E."/>
            <person name="Geurts R."/>
            <person name="Cannon S.B."/>
            <person name="Udvardi M.K."/>
            <person name="Benedito V.A."/>
            <person name="Mayer K.F."/>
            <person name="Gouzy J."/>
            <person name="Schoof H."/>
            <person name="Van de Peer Y."/>
            <person name="Proost S."/>
            <person name="Cook D.R."/>
            <person name="Meyers B.C."/>
            <person name="Spannagl M."/>
            <person name="Cheung F."/>
            <person name="De Mita S."/>
            <person name="Krishnakumar V."/>
            <person name="Gundlach H."/>
            <person name="Zhou S."/>
            <person name="Mudge J."/>
            <person name="Bharti A.K."/>
            <person name="Murray J.D."/>
            <person name="Naoumkina M.A."/>
            <person name="Rosen B."/>
            <person name="Silverstein K.A."/>
            <person name="Tang H."/>
            <person name="Rombauts S."/>
            <person name="Zhao P.X."/>
            <person name="Zhou P."/>
            <person name="Barbe V."/>
            <person name="Bardou P."/>
            <person name="Bechner M."/>
            <person name="Bellec A."/>
            <person name="Berger A."/>
            <person name="Berges H."/>
            <person name="Bidwell S."/>
            <person name="Bisseling T."/>
            <person name="Choisne N."/>
            <person name="Couloux A."/>
            <person name="Denny R."/>
            <person name="Deshpande S."/>
            <person name="Dai X."/>
            <person name="Doyle J.J."/>
            <person name="Dudez A.M."/>
            <person name="Farmer A.D."/>
            <person name="Fouteau S."/>
            <person name="Franken C."/>
            <person name="Gibelin C."/>
            <person name="Gish J."/>
            <person name="Goldstein S."/>
            <person name="Gonzalez A.J."/>
            <person name="Green P.J."/>
            <person name="Hallab A."/>
            <person name="Hartog M."/>
            <person name="Hua A."/>
            <person name="Humphray S.J."/>
            <person name="Jeong D.H."/>
            <person name="Jing Y."/>
            <person name="Jocker A."/>
            <person name="Kenton S.M."/>
            <person name="Kim D.J."/>
            <person name="Klee K."/>
            <person name="Lai H."/>
            <person name="Lang C."/>
            <person name="Lin S."/>
            <person name="Macmil S.L."/>
            <person name="Magdelenat G."/>
            <person name="Matthews L."/>
            <person name="McCorrison J."/>
            <person name="Monaghan E.L."/>
            <person name="Mun J.H."/>
            <person name="Najar F.Z."/>
            <person name="Nicholson C."/>
            <person name="Noirot C."/>
            <person name="O'Bleness M."/>
            <person name="Paule C.R."/>
            <person name="Poulain J."/>
            <person name="Prion F."/>
            <person name="Qin B."/>
            <person name="Qu C."/>
            <person name="Retzel E.F."/>
            <person name="Riddle C."/>
            <person name="Sallet E."/>
            <person name="Samain S."/>
            <person name="Samson N."/>
            <person name="Sanders I."/>
            <person name="Saurat O."/>
            <person name="Scarpelli C."/>
            <person name="Schiex T."/>
            <person name="Segurens B."/>
            <person name="Severin A.J."/>
            <person name="Sherrier D.J."/>
            <person name="Shi R."/>
            <person name="Sims S."/>
            <person name="Singer S.R."/>
            <person name="Sinharoy S."/>
            <person name="Sterck L."/>
            <person name="Viollet A."/>
            <person name="Wang B.B."/>
            <person name="Wang K."/>
            <person name="Wang M."/>
            <person name="Wang X."/>
            <person name="Warfsmann J."/>
            <person name="Weissenbach J."/>
            <person name="White D.D."/>
            <person name="White J.D."/>
            <person name="Wiley G.B."/>
            <person name="Wincker P."/>
            <person name="Xing Y."/>
            <person name="Yang L."/>
            <person name="Yao Z."/>
            <person name="Ying F."/>
            <person name="Zhai J."/>
            <person name="Zhou L."/>
            <person name="Zuber A."/>
            <person name="Denarie J."/>
            <person name="Dixon R.A."/>
            <person name="May G.D."/>
            <person name="Schwartz D.C."/>
            <person name="Rogers J."/>
            <person name="Quetier F."/>
            <person name="Town C.D."/>
            <person name="Roe B.A."/>
        </authorList>
    </citation>
    <scope>NUCLEOTIDE SEQUENCE [LARGE SCALE GENOMIC DNA]</scope>
    <source>
        <strain evidence="1">A17</strain>
        <strain evidence="2 3">cv. Jemalong A17</strain>
    </source>
</reference>
<organism evidence="1 3">
    <name type="scientific">Medicago truncatula</name>
    <name type="common">Barrel medic</name>
    <name type="synonym">Medicago tribuloides</name>
    <dbReference type="NCBI Taxonomy" id="3880"/>
    <lineage>
        <taxon>Eukaryota</taxon>
        <taxon>Viridiplantae</taxon>
        <taxon>Streptophyta</taxon>
        <taxon>Embryophyta</taxon>
        <taxon>Tracheophyta</taxon>
        <taxon>Spermatophyta</taxon>
        <taxon>Magnoliopsida</taxon>
        <taxon>eudicotyledons</taxon>
        <taxon>Gunneridae</taxon>
        <taxon>Pentapetalae</taxon>
        <taxon>rosids</taxon>
        <taxon>fabids</taxon>
        <taxon>Fabales</taxon>
        <taxon>Fabaceae</taxon>
        <taxon>Papilionoideae</taxon>
        <taxon>50 kb inversion clade</taxon>
        <taxon>NPAAA clade</taxon>
        <taxon>Hologalegina</taxon>
        <taxon>IRL clade</taxon>
        <taxon>Trifolieae</taxon>
        <taxon>Medicago</taxon>
    </lineage>
</organism>
<evidence type="ECO:0000313" key="3">
    <source>
        <dbReference type="Proteomes" id="UP000002051"/>
    </source>
</evidence>
<evidence type="ECO:0000313" key="2">
    <source>
        <dbReference type="EnsemblPlants" id="AES80247"/>
    </source>
</evidence>
<gene>
    <name evidence="1" type="ordered locus">MTR_7g078460</name>
</gene>
<protein>
    <submittedName>
        <fullName evidence="1 2">Uncharacterized protein</fullName>
    </submittedName>
</protein>
<dbReference type="EMBL" id="CM001223">
    <property type="protein sequence ID" value="AES80247.1"/>
    <property type="molecule type" value="Genomic_DNA"/>
</dbReference>
<dbReference type="PaxDb" id="3880-AES80247"/>
<evidence type="ECO:0000313" key="1">
    <source>
        <dbReference type="EMBL" id="AES80247.1"/>
    </source>
</evidence>
<reference evidence="2" key="3">
    <citation type="submission" date="2015-04" db="UniProtKB">
        <authorList>
            <consortium name="EnsemblPlants"/>
        </authorList>
    </citation>
    <scope>IDENTIFICATION</scope>
    <source>
        <strain evidence="2">cv. Jemalong A17</strain>
    </source>
</reference>
<dbReference type="AlphaFoldDB" id="G7L5R7"/>
<sequence length="119" mass="13361">MHVNNGMFMNNSRFKYDNVEGTFQRGGIKMRDQGRPIARRGWATTPGLQLFGECPGRNHGVCHNSQFFSCVLELAVESDADVAGEKVPEYFRFVTETEGIGEVRTNHPGVTKIVVRDEI</sequence>
<proteinExistence type="predicted"/>
<dbReference type="EnsemblPlants" id="AES80247">
    <property type="protein sequence ID" value="AES80247"/>
    <property type="gene ID" value="MTR_7g078460"/>
</dbReference>
<dbReference type="Proteomes" id="UP000002051">
    <property type="component" value="Unassembled WGS sequence"/>
</dbReference>
<dbReference type="HOGENOM" id="CLU_2065003_0_0_1"/>
<name>G7L5R7_MEDTR</name>